<evidence type="ECO:0000256" key="1">
    <source>
        <dbReference type="SAM" id="MobiDB-lite"/>
    </source>
</evidence>
<reference evidence="2" key="1">
    <citation type="submission" date="2020-05" db="EMBL/GenBank/DDBJ databases">
        <title>Mycena genomes resolve the evolution of fungal bioluminescence.</title>
        <authorList>
            <person name="Tsai I.J."/>
        </authorList>
    </citation>
    <scope>NUCLEOTIDE SEQUENCE</scope>
    <source>
        <strain evidence="2">CCC161011</strain>
    </source>
</reference>
<evidence type="ECO:0000313" key="3">
    <source>
        <dbReference type="Proteomes" id="UP000620124"/>
    </source>
</evidence>
<organism evidence="2 3">
    <name type="scientific">Mycena venus</name>
    <dbReference type="NCBI Taxonomy" id="2733690"/>
    <lineage>
        <taxon>Eukaryota</taxon>
        <taxon>Fungi</taxon>
        <taxon>Dikarya</taxon>
        <taxon>Basidiomycota</taxon>
        <taxon>Agaricomycotina</taxon>
        <taxon>Agaricomycetes</taxon>
        <taxon>Agaricomycetidae</taxon>
        <taxon>Agaricales</taxon>
        <taxon>Marasmiineae</taxon>
        <taxon>Mycenaceae</taxon>
        <taxon>Mycena</taxon>
    </lineage>
</organism>
<protein>
    <submittedName>
        <fullName evidence="2">Uncharacterized protein</fullName>
    </submittedName>
</protein>
<gene>
    <name evidence="2" type="ORF">MVEN_00018100</name>
</gene>
<evidence type="ECO:0000313" key="2">
    <source>
        <dbReference type="EMBL" id="KAF7371626.1"/>
    </source>
</evidence>
<comment type="caution">
    <text evidence="2">The sequence shown here is derived from an EMBL/GenBank/DDBJ whole genome shotgun (WGS) entry which is preliminary data.</text>
</comment>
<feature type="region of interest" description="Disordered" evidence="1">
    <location>
        <begin position="70"/>
        <end position="90"/>
    </location>
</feature>
<dbReference type="Proteomes" id="UP000620124">
    <property type="component" value="Unassembled WGS sequence"/>
</dbReference>
<dbReference type="EMBL" id="JACAZI010000001">
    <property type="protein sequence ID" value="KAF7371626.1"/>
    <property type="molecule type" value="Genomic_DNA"/>
</dbReference>
<accession>A0A8H6Z785</accession>
<keyword evidence="3" id="KW-1185">Reference proteome</keyword>
<name>A0A8H6Z785_9AGAR</name>
<proteinExistence type="predicted"/>
<dbReference type="AlphaFoldDB" id="A0A8H6Z785"/>
<sequence>MRHSYNVNEHCAPRGGISLASLRAAAAMGAALPFKQPTAYTPVSFSGVHAHHASETTYASAASSLPDKSAFVSVHNDNQSEPSAGPFHVH</sequence>